<comment type="caution">
    <text evidence="1">The sequence shown here is derived from an EMBL/GenBank/DDBJ whole genome shotgun (WGS) entry which is preliminary data.</text>
</comment>
<gene>
    <name evidence="1" type="ORF">HE1_00178</name>
</gene>
<evidence type="ECO:0000313" key="1">
    <source>
        <dbReference type="EMBL" id="GAJ45868.1"/>
    </source>
</evidence>
<dbReference type="STRING" id="1427503.HE1_00178"/>
<reference evidence="1 2" key="1">
    <citation type="journal article" date="2014" name="FEMS Microbiol. Lett.">
        <title>Draft genome sequences of three Holospora species (Holospora obtusa, Holospora undulata, and Holospora elegans), endonuclear symbiotic bacteria of the ciliate Paramecium caudatum.</title>
        <authorList>
            <person name="Dohra H."/>
            <person name="Tanaka K."/>
            <person name="Suzuki T."/>
            <person name="Fujishima M."/>
            <person name="Suzuki H."/>
        </authorList>
    </citation>
    <scope>NUCLEOTIDE SEQUENCE [LARGE SCALE GENOMIC DNA]</scope>
    <source>
        <strain evidence="1 2">E1</strain>
    </source>
</reference>
<organism evidence="1 2">
    <name type="scientific">Holospora elegans E1</name>
    <dbReference type="NCBI Taxonomy" id="1427503"/>
    <lineage>
        <taxon>Bacteria</taxon>
        <taxon>Pseudomonadati</taxon>
        <taxon>Pseudomonadota</taxon>
        <taxon>Alphaproteobacteria</taxon>
        <taxon>Holosporales</taxon>
        <taxon>Holosporaceae</taxon>
        <taxon>Holospora</taxon>
    </lineage>
</organism>
<sequence length="83" mass="9062">MDFLTHKILHAGLSMASTIGSDAINSGQINWDKAFLACGVTVAAESTAEGALQLFHCFFITLAVLRRLVLPKQEALFPLRIFL</sequence>
<name>A0A023DWP4_9PROT</name>
<dbReference type="AlphaFoldDB" id="A0A023DWP4"/>
<accession>A0A023DWP4</accession>
<dbReference type="Proteomes" id="UP000024842">
    <property type="component" value="Unassembled WGS sequence"/>
</dbReference>
<protein>
    <submittedName>
        <fullName evidence="1">Uncharacterized protein</fullName>
    </submittedName>
</protein>
<evidence type="ECO:0000313" key="2">
    <source>
        <dbReference type="Proteomes" id="UP000024842"/>
    </source>
</evidence>
<dbReference type="EMBL" id="BAUP01000035">
    <property type="protein sequence ID" value="GAJ45868.1"/>
    <property type="molecule type" value="Genomic_DNA"/>
</dbReference>
<proteinExistence type="predicted"/>
<keyword evidence="2" id="KW-1185">Reference proteome</keyword>